<organism evidence="8 9">
    <name type="scientific">Alicyclobacillus mengziensis</name>
    <dbReference type="NCBI Taxonomy" id="2931921"/>
    <lineage>
        <taxon>Bacteria</taxon>
        <taxon>Bacillati</taxon>
        <taxon>Bacillota</taxon>
        <taxon>Bacilli</taxon>
        <taxon>Bacillales</taxon>
        <taxon>Alicyclobacillaceae</taxon>
        <taxon>Alicyclobacillus</taxon>
    </lineage>
</organism>
<gene>
    <name evidence="8" type="ORF">JZ786_15005</name>
</gene>
<dbReference type="CDD" id="cd13639">
    <property type="entry name" value="PBP2_OpuAC_like"/>
    <property type="match status" value="1"/>
</dbReference>
<dbReference type="PROSITE" id="PS51257">
    <property type="entry name" value="PROKAR_LIPOPROTEIN"/>
    <property type="match status" value="1"/>
</dbReference>
<evidence type="ECO:0000256" key="4">
    <source>
        <dbReference type="ARBA" id="ARBA00023136"/>
    </source>
</evidence>
<evidence type="ECO:0000256" key="2">
    <source>
        <dbReference type="ARBA" id="ARBA00022448"/>
    </source>
</evidence>
<comment type="subcellular location">
    <subcellularLocation>
        <location evidence="1">Cell membrane</location>
    </subcellularLocation>
</comment>
<keyword evidence="4" id="KW-0472">Membrane</keyword>
<dbReference type="EMBL" id="CP071182">
    <property type="protein sequence ID" value="QSO45845.1"/>
    <property type="molecule type" value="Genomic_DNA"/>
</dbReference>
<dbReference type="GO" id="GO:0015871">
    <property type="term" value="P:choline transport"/>
    <property type="evidence" value="ECO:0007669"/>
    <property type="project" value="TreeGrafter"/>
</dbReference>
<dbReference type="Gene3D" id="3.40.190.100">
    <property type="entry name" value="Glycine betaine-binding periplasmic protein, domain 2"/>
    <property type="match status" value="1"/>
</dbReference>
<keyword evidence="3" id="KW-1003">Cell membrane</keyword>
<evidence type="ECO:0000256" key="6">
    <source>
        <dbReference type="SAM" id="SignalP"/>
    </source>
</evidence>
<keyword evidence="6" id="KW-0732">Signal</keyword>
<name>A0A9X7Z621_9BACL</name>
<feature type="chain" id="PRO_5040934153" evidence="6">
    <location>
        <begin position="23"/>
        <end position="311"/>
    </location>
</feature>
<dbReference type="RefSeq" id="WP_206655218.1">
    <property type="nucleotide sequence ID" value="NZ_CP071182.1"/>
</dbReference>
<evidence type="ECO:0000256" key="3">
    <source>
        <dbReference type="ARBA" id="ARBA00022475"/>
    </source>
</evidence>
<feature type="domain" description="ABC-type glycine betaine transport system substrate-binding" evidence="7">
    <location>
        <begin position="57"/>
        <end position="300"/>
    </location>
</feature>
<dbReference type="GO" id="GO:0031460">
    <property type="term" value="P:glycine betaine transport"/>
    <property type="evidence" value="ECO:0007669"/>
    <property type="project" value="TreeGrafter"/>
</dbReference>
<evidence type="ECO:0000259" key="7">
    <source>
        <dbReference type="Pfam" id="PF04069"/>
    </source>
</evidence>
<evidence type="ECO:0000256" key="1">
    <source>
        <dbReference type="ARBA" id="ARBA00004236"/>
    </source>
</evidence>
<proteinExistence type="predicted"/>
<dbReference type="KEGG" id="afx:JZ786_15005"/>
<sequence>MRKNKSVLLSLSIAAVSTILVAGCGTGSSGSLSTSGNASNTSSTTSSVPTTSGNKGTISIGYVDWAEDVADVYLWKDLLEQRGYKVNLHEMQAGPLWVGLAKGSIDVHFDDWLPTTDKVYMQKFGSKLVDLGKWYQGKTKLGLVVPDYVNINSISQLNANASEFNHEIVGIDAGAGETQIIENTVIPKYNLKLKLVNSSETAMLVSLSKAEKQHKPIVVVLWSPHWAFAKWHLKYLSDPKNTFGSSGWIQTEANKQWAQQNPTVAGWIRNFKLNQTQLGQLENDINTASSKQAGVQKWIKANQSLVNSWFK</sequence>
<dbReference type="AlphaFoldDB" id="A0A9X7Z621"/>
<reference evidence="8 9" key="1">
    <citation type="submission" date="2021-02" db="EMBL/GenBank/DDBJ databases">
        <title>Alicyclobacillus curvatus sp. nov. and Alicyclobacillus mengziensis sp. nov., two acidophilic bacteria isolated from acid mine drainage.</title>
        <authorList>
            <person name="Huang Y."/>
        </authorList>
    </citation>
    <scope>NUCLEOTIDE SEQUENCE [LARGE SCALE GENOMIC DNA]</scope>
    <source>
        <strain evidence="8 9">S30H14</strain>
    </source>
</reference>
<feature type="signal peptide" evidence="6">
    <location>
        <begin position="1"/>
        <end position="22"/>
    </location>
</feature>
<keyword evidence="2" id="KW-0813">Transport</keyword>
<dbReference type="InterPro" id="IPR007210">
    <property type="entry name" value="ABC_Gly_betaine_transp_sub-bd"/>
</dbReference>
<dbReference type="Gene3D" id="3.10.105.10">
    <property type="entry name" value="Dipeptide-binding Protein, Domain 3"/>
    <property type="match status" value="2"/>
</dbReference>
<dbReference type="SUPFAM" id="SSF53850">
    <property type="entry name" value="Periplasmic binding protein-like II"/>
    <property type="match status" value="1"/>
</dbReference>
<evidence type="ECO:0000313" key="8">
    <source>
        <dbReference type="EMBL" id="QSO45845.1"/>
    </source>
</evidence>
<feature type="region of interest" description="Disordered" evidence="5">
    <location>
        <begin position="30"/>
        <end position="53"/>
    </location>
</feature>
<dbReference type="GO" id="GO:0015226">
    <property type="term" value="F:carnitine transmembrane transporter activity"/>
    <property type="evidence" value="ECO:0007669"/>
    <property type="project" value="TreeGrafter"/>
</dbReference>
<accession>A0A9X7Z621</accession>
<dbReference type="Pfam" id="PF04069">
    <property type="entry name" value="OpuAC"/>
    <property type="match status" value="1"/>
</dbReference>
<dbReference type="GO" id="GO:0005275">
    <property type="term" value="F:amine transmembrane transporter activity"/>
    <property type="evidence" value="ECO:0007669"/>
    <property type="project" value="TreeGrafter"/>
</dbReference>
<protein>
    <submittedName>
        <fullName evidence="8">Glycine betaine ABC transporter substrate-binding protein</fullName>
    </submittedName>
</protein>
<keyword evidence="9" id="KW-1185">Reference proteome</keyword>
<dbReference type="PANTHER" id="PTHR47737:SF1">
    <property type="entry name" value="GLYCINE BETAINE_PROLINE BETAINE TRANSPORT SYSTEM PERMEASE PROTEIN PROW"/>
    <property type="match status" value="1"/>
</dbReference>
<dbReference type="Proteomes" id="UP000663505">
    <property type="component" value="Chromosome"/>
</dbReference>
<dbReference type="PANTHER" id="PTHR47737">
    <property type="entry name" value="GLYCINE BETAINE/PROLINE BETAINE TRANSPORT SYSTEM PERMEASE PROTEIN PROW"/>
    <property type="match status" value="1"/>
</dbReference>
<evidence type="ECO:0000313" key="9">
    <source>
        <dbReference type="Proteomes" id="UP000663505"/>
    </source>
</evidence>
<evidence type="ECO:0000256" key="5">
    <source>
        <dbReference type="SAM" id="MobiDB-lite"/>
    </source>
</evidence>
<dbReference type="GO" id="GO:0043190">
    <property type="term" value="C:ATP-binding cassette (ABC) transporter complex"/>
    <property type="evidence" value="ECO:0007669"/>
    <property type="project" value="InterPro"/>
</dbReference>